<evidence type="ECO:0000259" key="1">
    <source>
        <dbReference type="Pfam" id="PF08241"/>
    </source>
</evidence>
<dbReference type="PANTHER" id="PTHR43591">
    <property type="entry name" value="METHYLTRANSFERASE"/>
    <property type="match status" value="1"/>
</dbReference>
<name>A0A401PWG8_SCYTO</name>
<sequence length="144" mass="16463">LQKLGFKNFHGIDGSEQMLKIAESKGLYQSLTRWILTSDEPLPIEPGSYDLVTIVGGLAQQHLPWDILPEMLRVTKPGGFICFTLRAEESDHRRKLRASIQELVNTGLWEKVVERYVENWQKDMLETGLSEEYADGVVAVYKKK</sequence>
<keyword evidence="3" id="KW-1185">Reference proteome</keyword>
<dbReference type="SUPFAM" id="SSF53335">
    <property type="entry name" value="S-adenosyl-L-methionine-dependent methyltransferases"/>
    <property type="match status" value="1"/>
</dbReference>
<dbReference type="OMA" id="AYETNAR"/>
<evidence type="ECO:0000313" key="3">
    <source>
        <dbReference type="Proteomes" id="UP000288216"/>
    </source>
</evidence>
<dbReference type="Pfam" id="PF08241">
    <property type="entry name" value="Methyltransf_11"/>
    <property type="match status" value="1"/>
</dbReference>
<dbReference type="OrthoDB" id="3647at2759"/>
<feature type="non-terminal residue" evidence="2">
    <location>
        <position position="1"/>
    </location>
</feature>
<dbReference type="InterPro" id="IPR013216">
    <property type="entry name" value="Methyltransf_11"/>
</dbReference>
<reference evidence="2 3" key="1">
    <citation type="journal article" date="2018" name="Nat. Ecol. Evol.">
        <title>Shark genomes provide insights into elasmobranch evolution and the origin of vertebrates.</title>
        <authorList>
            <person name="Hara Y"/>
            <person name="Yamaguchi K"/>
            <person name="Onimaru K"/>
            <person name="Kadota M"/>
            <person name="Koyanagi M"/>
            <person name="Keeley SD"/>
            <person name="Tatsumi K"/>
            <person name="Tanaka K"/>
            <person name="Motone F"/>
            <person name="Kageyama Y"/>
            <person name="Nozu R"/>
            <person name="Adachi N"/>
            <person name="Nishimura O"/>
            <person name="Nakagawa R"/>
            <person name="Tanegashima C"/>
            <person name="Kiyatake I"/>
            <person name="Matsumoto R"/>
            <person name="Murakumo K"/>
            <person name="Nishida K"/>
            <person name="Terakita A"/>
            <person name="Kuratani S"/>
            <person name="Sato K"/>
            <person name="Hyodo S Kuraku.S."/>
        </authorList>
    </citation>
    <scope>NUCLEOTIDE SEQUENCE [LARGE SCALE GENOMIC DNA]</scope>
</reference>
<protein>
    <recommendedName>
        <fullName evidence="1">Methyltransferase type 11 domain-containing protein</fullName>
    </recommendedName>
</protein>
<evidence type="ECO:0000313" key="2">
    <source>
        <dbReference type="EMBL" id="GCB77469.1"/>
    </source>
</evidence>
<comment type="caution">
    <text evidence="2">The sequence shown here is derived from an EMBL/GenBank/DDBJ whole genome shotgun (WGS) entry which is preliminary data.</text>
</comment>
<gene>
    <name evidence="2" type="ORF">scyTo_0018477</name>
</gene>
<accession>A0A401PWG8</accession>
<feature type="domain" description="Methyltransferase type 11" evidence="1">
    <location>
        <begin position="3"/>
        <end position="83"/>
    </location>
</feature>
<dbReference type="PANTHER" id="PTHR43591:SF101">
    <property type="entry name" value="METHYLTRANSFERASE-LIKE PROTEIN 27"/>
    <property type="match status" value="1"/>
</dbReference>
<dbReference type="EMBL" id="BFAA01012900">
    <property type="protein sequence ID" value="GCB77469.1"/>
    <property type="molecule type" value="Genomic_DNA"/>
</dbReference>
<dbReference type="Proteomes" id="UP000288216">
    <property type="component" value="Unassembled WGS sequence"/>
</dbReference>
<dbReference type="InterPro" id="IPR029063">
    <property type="entry name" value="SAM-dependent_MTases_sf"/>
</dbReference>
<dbReference type="STRING" id="75743.A0A401PWG8"/>
<proteinExistence type="predicted"/>
<dbReference type="GO" id="GO:0008757">
    <property type="term" value="F:S-adenosylmethionine-dependent methyltransferase activity"/>
    <property type="evidence" value="ECO:0007669"/>
    <property type="project" value="InterPro"/>
</dbReference>
<dbReference type="Gene3D" id="3.40.50.150">
    <property type="entry name" value="Vaccinia Virus protein VP39"/>
    <property type="match status" value="1"/>
</dbReference>
<dbReference type="AlphaFoldDB" id="A0A401PWG8"/>
<organism evidence="2 3">
    <name type="scientific">Scyliorhinus torazame</name>
    <name type="common">Cloudy catshark</name>
    <name type="synonym">Catulus torazame</name>
    <dbReference type="NCBI Taxonomy" id="75743"/>
    <lineage>
        <taxon>Eukaryota</taxon>
        <taxon>Metazoa</taxon>
        <taxon>Chordata</taxon>
        <taxon>Craniata</taxon>
        <taxon>Vertebrata</taxon>
        <taxon>Chondrichthyes</taxon>
        <taxon>Elasmobranchii</taxon>
        <taxon>Galeomorphii</taxon>
        <taxon>Galeoidea</taxon>
        <taxon>Carcharhiniformes</taxon>
        <taxon>Scyliorhinidae</taxon>
        <taxon>Scyliorhinus</taxon>
    </lineage>
</organism>